<evidence type="ECO:0000313" key="5">
    <source>
        <dbReference type="Proteomes" id="UP000322822"/>
    </source>
</evidence>
<evidence type="ECO:0000259" key="2">
    <source>
        <dbReference type="Pfam" id="PF03972"/>
    </source>
</evidence>
<dbReference type="InterPro" id="IPR005656">
    <property type="entry name" value="MmgE_PrpD"/>
</dbReference>
<accession>A0A5P2HDM2</accession>
<dbReference type="AlphaFoldDB" id="A0A5P2HDM2"/>
<dbReference type="InterPro" id="IPR045336">
    <property type="entry name" value="MmgE_PrpD_N"/>
</dbReference>
<feature type="domain" description="MmgE/PrpD C-terminal" evidence="3">
    <location>
        <begin position="284"/>
        <end position="436"/>
    </location>
</feature>
<dbReference type="EMBL" id="CP044067">
    <property type="protein sequence ID" value="QET06136.1"/>
    <property type="molecule type" value="Genomic_DNA"/>
</dbReference>
<dbReference type="Pfam" id="PF03972">
    <property type="entry name" value="MmgE_PrpD_N"/>
    <property type="match status" value="1"/>
</dbReference>
<gene>
    <name evidence="4" type="ORF">FOB72_29925</name>
</gene>
<dbReference type="Pfam" id="PF19305">
    <property type="entry name" value="MmgE_PrpD_C"/>
    <property type="match status" value="1"/>
</dbReference>
<feature type="domain" description="MmgE/PrpD N-terminal" evidence="2">
    <location>
        <begin position="13"/>
        <end position="259"/>
    </location>
</feature>
<name>A0A5P2HDM2_9BURK</name>
<proteinExistence type="inferred from homology"/>
<dbReference type="SUPFAM" id="SSF103378">
    <property type="entry name" value="2-methylcitrate dehydratase PrpD"/>
    <property type="match status" value="1"/>
</dbReference>
<dbReference type="Gene3D" id="3.30.1330.120">
    <property type="entry name" value="2-methylcitrate dehydratase PrpD"/>
    <property type="match status" value="1"/>
</dbReference>
<dbReference type="InterPro" id="IPR042183">
    <property type="entry name" value="MmgE/PrpD_sf_1"/>
</dbReference>
<evidence type="ECO:0000313" key="4">
    <source>
        <dbReference type="EMBL" id="QET06136.1"/>
    </source>
</evidence>
<dbReference type="PANTHER" id="PTHR16943:SF8">
    <property type="entry name" value="2-METHYLCITRATE DEHYDRATASE"/>
    <property type="match status" value="1"/>
</dbReference>
<reference evidence="4 5" key="1">
    <citation type="submission" date="2019-09" db="EMBL/GenBank/DDBJ databases">
        <title>FDA dAtabase for Regulatory Grade micrObial Sequences (FDA-ARGOS): Supporting development and validation of Infectious Disease Dx tests.</title>
        <authorList>
            <person name="Sciortino C."/>
            <person name="Tallon L."/>
            <person name="Sadzewicz L."/>
            <person name="Vavikolanu K."/>
            <person name="Mehta A."/>
            <person name="Aluvathingal J."/>
            <person name="Nadendla S."/>
            <person name="Nandy P."/>
            <person name="Geyer C."/>
            <person name="Yan Y."/>
            <person name="Sichtig H."/>
        </authorList>
    </citation>
    <scope>NUCLEOTIDE SEQUENCE [LARGE SCALE GENOMIC DNA]</scope>
    <source>
        <strain evidence="4 5">FDAARGOS_664</strain>
    </source>
</reference>
<sequence length="466" mass="48586">MDAIERVSGGAARRIAEFASGFGAHDLDPGLLEAVGRAFIDTYGVGLAGRNEPPAVKARRYARVAAGGDAWHASLANSARCWGDGERLPVELAALVNGVAAHVLDYDDVTSPMRGHPSVALLPALVALGESLDADGAALAAAYVVGFEVICKLSRAYAVHHYAKGWHSTSSIGTIAAAVACAHLLKLDVPGIVHAIGLAVAQTAGTRANFGTDAKSFQAGQCNAAALRAALLAKEGFDAAPGALDGQFGYTALYADEASLDDELATLGHGTLELLRSGIEVKKYPLCYATHRAIDGMLDLRAEHALTLGDIETVAIFTSAGALTPLIHHRPQTGLEAKFSLEYAMVAALLDGHVTLASFTDDAVQRPAAQAALSRVTGQSSADGQVFPRWTHIDLTLRNGRRLSRRVDSLRGSAALPLSAAELKSKFDDCLAWGGAKADAGSTAGNTFARAMALDRYAVRDLLTGD</sequence>
<dbReference type="InterPro" id="IPR036148">
    <property type="entry name" value="MmgE/PrpD_sf"/>
</dbReference>
<dbReference type="OrthoDB" id="9797528at2"/>
<dbReference type="InterPro" id="IPR045337">
    <property type="entry name" value="MmgE_PrpD_C"/>
</dbReference>
<dbReference type="GO" id="GO:0016829">
    <property type="term" value="F:lyase activity"/>
    <property type="evidence" value="ECO:0007669"/>
    <property type="project" value="InterPro"/>
</dbReference>
<protein>
    <submittedName>
        <fullName evidence="4">MmgE/PrpD family protein</fullName>
    </submittedName>
</protein>
<evidence type="ECO:0000256" key="1">
    <source>
        <dbReference type="ARBA" id="ARBA00006174"/>
    </source>
</evidence>
<comment type="similarity">
    <text evidence="1">Belongs to the PrpD family.</text>
</comment>
<dbReference type="Gene3D" id="1.10.4100.10">
    <property type="entry name" value="2-methylcitrate dehydratase PrpD"/>
    <property type="match status" value="1"/>
</dbReference>
<organism evidence="4 5">
    <name type="scientific">Cupriavidus pauculus</name>
    <dbReference type="NCBI Taxonomy" id="82633"/>
    <lineage>
        <taxon>Bacteria</taxon>
        <taxon>Pseudomonadati</taxon>
        <taxon>Pseudomonadota</taxon>
        <taxon>Betaproteobacteria</taxon>
        <taxon>Burkholderiales</taxon>
        <taxon>Burkholderiaceae</taxon>
        <taxon>Cupriavidus</taxon>
    </lineage>
</organism>
<dbReference type="InterPro" id="IPR042188">
    <property type="entry name" value="MmgE/PrpD_sf_2"/>
</dbReference>
<dbReference type="Proteomes" id="UP000322822">
    <property type="component" value="Chromosome 2"/>
</dbReference>
<evidence type="ECO:0000259" key="3">
    <source>
        <dbReference type="Pfam" id="PF19305"/>
    </source>
</evidence>
<dbReference type="PANTHER" id="PTHR16943">
    <property type="entry name" value="2-METHYLCITRATE DEHYDRATASE-RELATED"/>
    <property type="match status" value="1"/>
</dbReference>
<dbReference type="RefSeq" id="WP_150376856.1">
    <property type="nucleotide sequence ID" value="NZ_CP044067.1"/>
</dbReference>